<dbReference type="Proteomes" id="UP000188605">
    <property type="component" value="Unassembled WGS sequence"/>
</dbReference>
<proteinExistence type="predicted"/>
<evidence type="ECO:0000313" key="2">
    <source>
        <dbReference type="Proteomes" id="UP000188605"/>
    </source>
</evidence>
<organism evidence="1 2">
    <name type="scientific">Candidatus Epulonipiscium fishelsonii</name>
    <dbReference type="NCBI Taxonomy" id="77094"/>
    <lineage>
        <taxon>Bacteria</taxon>
        <taxon>Bacillati</taxon>
        <taxon>Bacillota</taxon>
        <taxon>Clostridia</taxon>
        <taxon>Lachnospirales</taxon>
        <taxon>Lachnospiraceae</taxon>
        <taxon>Candidatus Epulonipiscium</taxon>
    </lineage>
</organism>
<sequence>MRLSFKYNNDNIYYTVIYKKINDIVIQIEDGEILVTAPLGTSTFTIIKKVKEDASNIIKSLKKDETHDNDILKETNEPAESYKAMYLGKTYEIDVIKDEKITEPKIKLWRGKFIVETNDMDENTINSILFDWYVDKATIKINEKMKQYEKKFKELPDNIRIEHLEDKFFKLEDENLVLDIKCVIYKSSMDYILAKGLCEFNKLDLQQEKNMMKQLGIGENINLLEN</sequence>
<protein>
    <submittedName>
        <fullName evidence="1">Uncharacterized protein</fullName>
    </submittedName>
</protein>
<accession>A0ACC8XE22</accession>
<comment type="caution">
    <text evidence="1">The sequence shown here is derived from an EMBL/GenBank/DDBJ whole genome shotgun (WGS) entry which is preliminary data.</text>
</comment>
<evidence type="ECO:0000313" key="1">
    <source>
        <dbReference type="EMBL" id="ONI41077.1"/>
    </source>
</evidence>
<dbReference type="EMBL" id="LJDB01000043">
    <property type="protein sequence ID" value="ONI41077.1"/>
    <property type="molecule type" value="Genomic_DNA"/>
</dbReference>
<reference evidence="1" key="1">
    <citation type="submission" date="2016-08" db="EMBL/GenBank/DDBJ databases">
        <authorList>
            <person name="Ngugi D.K."/>
            <person name="Miyake S."/>
            <person name="Stingl U."/>
        </authorList>
    </citation>
    <scope>NUCLEOTIDE SEQUENCE</scope>
    <source>
        <strain evidence="1">SCG-B11WGA-EpuloA1</strain>
    </source>
</reference>
<keyword evidence="2" id="KW-1185">Reference proteome</keyword>
<name>A0ACC8XE22_9FIRM</name>
<gene>
    <name evidence="1" type="ORF">AN396_04820</name>
</gene>